<keyword evidence="2" id="KW-1185">Reference proteome</keyword>
<proteinExistence type="predicted"/>
<comment type="caution">
    <text evidence="1">The sequence shown here is derived from an EMBL/GenBank/DDBJ whole genome shotgun (WGS) entry which is preliminary data.</text>
</comment>
<protein>
    <submittedName>
        <fullName evidence="1">Uncharacterized protein</fullName>
    </submittedName>
</protein>
<dbReference type="AlphaFoldDB" id="A0AAV7VEZ0"/>
<dbReference type="Proteomes" id="UP001066276">
    <property type="component" value="Chromosome 2_1"/>
</dbReference>
<gene>
    <name evidence="1" type="ORF">NDU88_002463</name>
</gene>
<organism evidence="1 2">
    <name type="scientific">Pleurodeles waltl</name>
    <name type="common">Iberian ribbed newt</name>
    <dbReference type="NCBI Taxonomy" id="8319"/>
    <lineage>
        <taxon>Eukaryota</taxon>
        <taxon>Metazoa</taxon>
        <taxon>Chordata</taxon>
        <taxon>Craniata</taxon>
        <taxon>Vertebrata</taxon>
        <taxon>Euteleostomi</taxon>
        <taxon>Amphibia</taxon>
        <taxon>Batrachia</taxon>
        <taxon>Caudata</taxon>
        <taxon>Salamandroidea</taxon>
        <taxon>Salamandridae</taxon>
        <taxon>Pleurodelinae</taxon>
        <taxon>Pleurodeles</taxon>
    </lineage>
</organism>
<accession>A0AAV7VEZ0</accession>
<sequence>MRRDAGGPVDGLARARRMHTEVCGRVRYYAWGLLGDSVGSRLCSTLGFCGAATEEALLGPVAHLGPGGLDG</sequence>
<evidence type="ECO:0000313" key="1">
    <source>
        <dbReference type="EMBL" id="KAJ1198624.1"/>
    </source>
</evidence>
<evidence type="ECO:0000313" key="2">
    <source>
        <dbReference type="Proteomes" id="UP001066276"/>
    </source>
</evidence>
<name>A0AAV7VEZ0_PLEWA</name>
<reference evidence="1" key="1">
    <citation type="journal article" date="2022" name="bioRxiv">
        <title>Sequencing and chromosome-scale assembly of the giantPleurodeles waltlgenome.</title>
        <authorList>
            <person name="Brown T."/>
            <person name="Elewa A."/>
            <person name="Iarovenko S."/>
            <person name="Subramanian E."/>
            <person name="Araus A.J."/>
            <person name="Petzold A."/>
            <person name="Susuki M."/>
            <person name="Suzuki K.-i.T."/>
            <person name="Hayashi T."/>
            <person name="Toyoda A."/>
            <person name="Oliveira C."/>
            <person name="Osipova E."/>
            <person name="Leigh N.D."/>
            <person name="Simon A."/>
            <person name="Yun M.H."/>
        </authorList>
    </citation>
    <scope>NUCLEOTIDE SEQUENCE</scope>
    <source>
        <strain evidence="1">20211129_DDA</strain>
        <tissue evidence="1">Liver</tissue>
    </source>
</reference>
<dbReference type="EMBL" id="JANPWB010000003">
    <property type="protein sequence ID" value="KAJ1198624.1"/>
    <property type="molecule type" value="Genomic_DNA"/>
</dbReference>